<feature type="compositionally biased region" description="Polar residues" evidence="4">
    <location>
        <begin position="272"/>
        <end position="287"/>
    </location>
</feature>
<protein>
    <submittedName>
        <fullName evidence="7">Uncharacterized protein LOC106808911</fullName>
    </submittedName>
</protein>
<accession>A0ABM1E540</accession>
<dbReference type="InterPro" id="IPR033316">
    <property type="entry name" value="RBBP8-like"/>
</dbReference>
<feature type="region of interest" description="Disordered" evidence="4">
    <location>
        <begin position="138"/>
        <end position="169"/>
    </location>
</feature>
<keyword evidence="6" id="KW-1185">Reference proteome</keyword>
<reference evidence="7" key="1">
    <citation type="submission" date="2025-08" db="UniProtKB">
        <authorList>
            <consortium name="RefSeq"/>
        </authorList>
    </citation>
    <scope>IDENTIFICATION</scope>
</reference>
<dbReference type="PANTHER" id="PTHR15107:SF0">
    <property type="entry name" value="DNA ENDONUCLEASE ACTIVATOR CTP1 C-TERMINAL DOMAIN-CONTAINING PROTEIN"/>
    <property type="match status" value="1"/>
</dbReference>
<evidence type="ECO:0000313" key="7">
    <source>
        <dbReference type="RefSeq" id="XP_014667311.1"/>
    </source>
</evidence>
<evidence type="ECO:0000256" key="4">
    <source>
        <dbReference type="SAM" id="MobiDB-lite"/>
    </source>
</evidence>
<dbReference type="GeneID" id="106808911"/>
<feature type="domain" description="DNA endonuclease activator Ctp1 C-terminal" evidence="5">
    <location>
        <begin position="864"/>
        <end position="899"/>
    </location>
</feature>
<dbReference type="Pfam" id="PF08573">
    <property type="entry name" value="SAE2"/>
    <property type="match status" value="1"/>
</dbReference>
<comment type="subcellular location">
    <subcellularLocation>
        <location evidence="1">Nucleus</location>
    </subcellularLocation>
</comment>
<feature type="region of interest" description="Disordered" evidence="4">
    <location>
        <begin position="902"/>
        <end position="921"/>
    </location>
</feature>
<feature type="compositionally biased region" description="Polar residues" evidence="4">
    <location>
        <begin position="731"/>
        <end position="744"/>
    </location>
</feature>
<name>A0ABM1E540_PRICU</name>
<feature type="compositionally biased region" description="Basic and acidic residues" evidence="4">
    <location>
        <begin position="288"/>
        <end position="314"/>
    </location>
</feature>
<feature type="region of interest" description="Disordered" evidence="4">
    <location>
        <begin position="407"/>
        <end position="458"/>
    </location>
</feature>
<dbReference type="Proteomes" id="UP000695022">
    <property type="component" value="Unplaced"/>
</dbReference>
<feature type="region of interest" description="Disordered" evidence="4">
    <location>
        <begin position="213"/>
        <end position="368"/>
    </location>
</feature>
<sequence length="921" mass="100212">MTANSTAGNGANTAIQDHVKHSVEISNGSHEYSNGSLSSASCQRSSLPKRLRQCDDHSKCSKRTKVSTSNVEEDVQIGRDGVRAGYDRDRFHGDQSLEKNLQAATLQPRCERLMPQGFICDEVRVPSRGEQSIHTESLCKEDKQTVSTGDRTLAKQGESGNNRNLSNRPINDVMDLGGAAYINVIPETLDVDLPCSPEYDIEEWRCVAWRGVPESSGRTQGEGRSGKEDEGENIVQQGNDNEETMLPHGTEREVGTASTQAVEHTSCAKPAQPTSAAPTGSRSNANKPDTRGESTAAGRHEARAVDRRGARDAEGEIADADTLPAGKRRDTPFHSSTPAAKRPLASPEHLFASPEDGGQSPPAGSCGAASKAAMLPAAMLLSTTVIAAADADAASVVQHSVRFSQRPLSPVFGSGRGVPESSGRTQGEGRSGKEPSAADTTRCESASGRRGATATREVLRVTPTKEARNRQENVASPSLFVDCGSLDGEPPHCQSTSQKPMHVLLSMLSSPGRNVEESDGDDVVAASACDATKLNETASPSLLVAGPKLEISLPASDGAGVSGLPGQDDNFAKPLSSRLSRLSLRKRSPKQSKKNLSDCESANTNCCSDGTEVGKGIRTGKRSDLEERHASQDRSASPGLQRVEDVRVRTFRPMRKVRGSQKKMKQTTLTQDMFQQLPMARNHELSAEESRDLQLAVMESLQSAMDETMLDIDKEEKPLKSKEKVSPRIRNPSTPQTSSAIGNKTHANVDADETFVPSCSSLHHGNQPCSAAPSIANVITPEYHATVSELEAILKAEQQDDKCDNGNEILDKLSDSFDYVPKNQDLPTYKYKEVVRKHDERQKLNVHDCAMCEKYYSAMDLTAEERKERMKVCSRHRARYTPPSTPDHYWETGFPSTQQCKERGYRMETQNVPLRSRRRQR</sequence>
<evidence type="ECO:0000259" key="5">
    <source>
        <dbReference type="Pfam" id="PF08573"/>
    </source>
</evidence>
<evidence type="ECO:0000256" key="2">
    <source>
        <dbReference type="ARBA" id="ARBA00022763"/>
    </source>
</evidence>
<keyword evidence="3" id="KW-0539">Nucleus</keyword>
<evidence type="ECO:0000313" key="6">
    <source>
        <dbReference type="Proteomes" id="UP000695022"/>
    </source>
</evidence>
<feature type="compositionally biased region" description="Polar residues" evidence="4">
    <location>
        <begin position="598"/>
        <end position="608"/>
    </location>
</feature>
<feature type="compositionally biased region" description="Basic and acidic residues" evidence="4">
    <location>
        <begin position="621"/>
        <end position="632"/>
    </location>
</feature>
<feature type="compositionally biased region" description="Basic and acidic residues" evidence="4">
    <location>
        <begin position="713"/>
        <end position="726"/>
    </location>
</feature>
<feature type="compositionally biased region" description="Polar residues" evidence="4">
    <location>
        <begin position="158"/>
        <end position="169"/>
    </location>
</feature>
<keyword evidence="2" id="KW-0227">DNA damage</keyword>
<gene>
    <name evidence="7" type="primary">LOC106808911</name>
</gene>
<feature type="region of interest" description="Disordered" evidence="4">
    <location>
        <begin position="560"/>
        <end position="643"/>
    </location>
</feature>
<feature type="compositionally biased region" description="Low complexity" evidence="4">
    <location>
        <begin position="573"/>
        <end position="582"/>
    </location>
</feature>
<feature type="compositionally biased region" description="Basic residues" evidence="4">
    <location>
        <begin position="583"/>
        <end position="593"/>
    </location>
</feature>
<evidence type="ECO:0000256" key="1">
    <source>
        <dbReference type="ARBA" id="ARBA00004123"/>
    </source>
</evidence>
<dbReference type="RefSeq" id="XP_014667311.1">
    <property type="nucleotide sequence ID" value="XM_014811825.1"/>
</dbReference>
<dbReference type="PANTHER" id="PTHR15107">
    <property type="entry name" value="RETINOBLASTOMA BINDING PROTEIN 8"/>
    <property type="match status" value="1"/>
</dbReference>
<organism evidence="6 7">
    <name type="scientific">Priapulus caudatus</name>
    <name type="common">Priapulid worm</name>
    <dbReference type="NCBI Taxonomy" id="37621"/>
    <lineage>
        <taxon>Eukaryota</taxon>
        <taxon>Metazoa</taxon>
        <taxon>Ecdysozoa</taxon>
        <taxon>Scalidophora</taxon>
        <taxon>Priapulida</taxon>
        <taxon>Priapulimorpha</taxon>
        <taxon>Priapulimorphida</taxon>
        <taxon>Priapulidae</taxon>
        <taxon>Priapulus</taxon>
    </lineage>
</organism>
<proteinExistence type="predicted"/>
<dbReference type="InterPro" id="IPR013882">
    <property type="entry name" value="Ctp1_C"/>
</dbReference>
<evidence type="ECO:0000256" key="3">
    <source>
        <dbReference type="ARBA" id="ARBA00023242"/>
    </source>
</evidence>
<feature type="region of interest" description="Disordered" evidence="4">
    <location>
        <begin position="713"/>
        <end position="744"/>
    </location>
</feature>